<dbReference type="EMBL" id="KN834846">
    <property type="protein sequence ID" value="KIK52246.1"/>
    <property type="molecule type" value="Genomic_DNA"/>
</dbReference>
<evidence type="ECO:0000256" key="1">
    <source>
        <dbReference type="SAM" id="MobiDB-lite"/>
    </source>
</evidence>
<name>A0A0D0BCM6_9AGAR</name>
<protein>
    <submittedName>
        <fullName evidence="2">Uncharacterized protein</fullName>
    </submittedName>
</protein>
<evidence type="ECO:0000313" key="2">
    <source>
        <dbReference type="EMBL" id="KIK52246.1"/>
    </source>
</evidence>
<dbReference type="Proteomes" id="UP000053593">
    <property type="component" value="Unassembled WGS sequence"/>
</dbReference>
<gene>
    <name evidence="2" type="ORF">GYMLUDRAFT_251384</name>
</gene>
<dbReference type="AlphaFoldDB" id="A0A0D0BCM6"/>
<reference evidence="2 3" key="1">
    <citation type="submission" date="2014-04" db="EMBL/GenBank/DDBJ databases">
        <title>Evolutionary Origins and Diversification of the Mycorrhizal Mutualists.</title>
        <authorList>
            <consortium name="DOE Joint Genome Institute"/>
            <consortium name="Mycorrhizal Genomics Consortium"/>
            <person name="Kohler A."/>
            <person name="Kuo A."/>
            <person name="Nagy L.G."/>
            <person name="Floudas D."/>
            <person name="Copeland A."/>
            <person name="Barry K.W."/>
            <person name="Cichocki N."/>
            <person name="Veneault-Fourrey C."/>
            <person name="LaButti K."/>
            <person name="Lindquist E.A."/>
            <person name="Lipzen A."/>
            <person name="Lundell T."/>
            <person name="Morin E."/>
            <person name="Murat C."/>
            <person name="Riley R."/>
            <person name="Ohm R."/>
            <person name="Sun H."/>
            <person name="Tunlid A."/>
            <person name="Henrissat B."/>
            <person name="Grigoriev I.V."/>
            <person name="Hibbett D.S."/>
            <person name="Martin F."/>
        </authorList>
    </citation>
    <scope>NUCLEOTIDE SEQUENCE [LARGE SCALE GENOMIC DNA]</scope>
    <source>
        <strain evidence="2 3">FD-317 M1</strain>
    </source>
</reference>
<sequence>MASHPRATGYTSAHSQHQVQTELWRSRVYAPSGEIVSVNITVGYLLVGKAKDVQLPGIQDSICDLDSHSTVPEIGQQVITVIQPKLWNFTKGTSFAFNVHNLNMQDMSGHLNVDLDGITIDQGSPYFRPLCMKINGKTGQYRFVKPQTPFKIHLVISSEDWEQWEQALDEAEAEKLQNPASEATHSRNTVPPPSPTPSLQHLMDTSRHSELSLEGSSGQNSGSGKRRRSDSSAISHMPPQSKKAAILWRSPSQDQVIGVFAYGGKPASSKSDSAASVMMHGFLAIIPNESFIDILGKKCSNRFQFHVNKLEKPVTISSDLTYEAEVGSGGFKTCHPASLHSAEN</sequence>
<organism evidence="2 3">
    <name type="scientific">Collybiopsis luxurians FD-317 M1</name>
    <dbReference type="NCBI Taxonomy" id="944289"/>
    <lineage>
        <taxon>Eukaryota</taxon>
        <taxon>Fungi</taxon>
        <taxon>Dikarya</taxon>
        <taxon>Basidiomycota</taxon>
        <taxon>Agaricomycotina</taxon>
        <taxon>Agaricomycetes</taxon>
        <taxon>Agaricomycetidae</taxon>
        <taxon>Agaricales</taxon>
        <taxon>Marasmiineae</taxon>
        <taxon>Omphalotaceae</taxon>
        <taxon>Collybiopsis</taxon>
        <taxon>Collybiopsis luxurians</taxon>
    </lineage>
</organism>
<keyword evidence="3" id="KW-1185">Reference proteome</keyword>
<feature type="compositionally biased region" description="Polar residues" evidence="1">
    <location>
        <begin position="178"/>
        <end position="189"/>
    </location>
</feature>
<dbReference type="HOGENOM" id="CLU_046010_0_0_1"/>
<feature type="region of interest" description="Disordered" evidence="1">
    <location>
        <begin position="170"/>
        <end position="245"/>
    </location>
</feature>
<dbReference type="OrthoDB" id="301415at2759"/>
<accession>A0A0D0BCM6</accession>
<evidence type="ECO:0000313" key="3">
    <source>
        <dbReference type="Proteomes" id="UP000053593"/>
    </source>
</evidence>
<proteinExistence type="predicted"/>